<organism evidence="11 12">
    <name type="scientific">Saccharomyces eubayanus</name>
    <name type="common">Yeast</name>
    <dbReference type="NCBI Taxonomy" id="1080349"/>
    <lineage>
        <taxon>Eukaryota</taxon>
        <taxon>Fungi</taxon>
        <taxon>Dikarya</taxon>
        <taxon>Ascomycota</taxon>
        <taxon>Saccharomycotina</taxon>
        <taxon>Saccharomycetes</taxon>
        <taxon>Saccharomycetales</taxon>
        <taxon>Saccharomycetaceae</taxon>
        <taxon>Saccharomyces</taxon>
    </lineage>
</organism>
<comment type="catalytic activity">
    <reaction evidence="8">
        <text>an acyl-CoA + H2O = an acyl-4'-phosphopantetheine + adenosine 3',5'-bisphosphate + 2 H(+)</text>
        <dbReference type="Rhea" id="RHEA:50044"/>
        <dbReference type="ChEBI" id="CHEBI:15377"/>
        <dbReference type="ChEBI" id="CHEBI:15378"/>
        <dbReference type="ChEBI" id="CHEBI:58342"/>
        <dbReference type="ChEBI" id="CHEBI:58343"/>
        <dbReference type="ChEBI" id="CHEBI:132023"/>
    </reaction>
</comment>
<feature type="signal peptide" evidence="10">
    <location>
        <begin position="1"/>
        <end position="20"/>
    </location>
</feature>
<dbReference type="HAMAP" id="MF_03231">
    <property type="entry name" value="SCS3"/>
    <property type="match status" value="1"/>
</dbReference>
<keyword evidence="6" id="KW-0443">Lipid metabolism</keyword>
<keyword evidence="12" id="KW-1185">Reference proteome</keyword>
<keyword evidence="7 8" id="KW-0472">Membrane</keyword>
<dbReference type="EMBL" id="OX291497">
    <property type="protein sequence ID" value="CAI1989306.1"/>
    <property type="molecule type" value="Genomic_DNA"/>
</dbReference>
<evidence type="ECO:0000256" key="3">
    <source>
        <dbReference type="ARBA" id="ARBA00022801"/>
    </source>
</evidence>
<dbReference type="PANTHER" id="PTHR23129">
    <property type="entry name" value="ACYL-COENZYME A DIPHOSPHATASE FITM2"/>
    <property type="match status" value="1"/>
</dbReference>
<evidence type="ECO:0000256" key="8">
    <source>
        <dbReference type="HAMAP-Rule" id="MF_03231"/>
    </source>
</evidence>
<feature type="transmembrane region" description="Helical" evidence="9">
    <location>
        <begin position="50"/>
        <end position="68"/>
    </location>
</feature>
<keyword evidence="3 8" id="KW-0378">Hydrolase</keyword>
<dbReference type="EC" id="3.6.1.-" evidence="8"/>
<dbReference type="InterPro" id="IPR019388">
    <property type="entry name" value="FIT"/>
</dbReference>
<evidence type="ECO:0000256" key="4">
    <source>
        <dbReference type="ARBA" id="ARBA00022824"/>
    </source>
</evidence>
<comment type="subcellular location">
    <subcellularLocation>
        <location evidence="1 8">Endoplasmic reticulum membrane</location>
        <topology evidence="1 8">Multi-pass membrane protein</topology>
    </subcellularLocation>
</comment>
<keyword evidence="10" id="KW-0732">Signal</keyword>
<feature type="transmembrane region" description="Helical" evidence="9">
    <location>
        <begin position="368"/>
        <end position="384"/>
    </location>
</feature>
<feature type="transmembrane region" description="Helical" evidence="9">
    <location>
        <begin position="89"/>
        <end position="107"/>
    </location>
</feature>
<protein>
    <recommendedName>
        <fullName evidence="8">Acyl-coenzyme A diphosphatase SCS3</fullName>
        <ecNumber evidence="8">3.6.1.-</ecNumber>
    </recommendedName>
    <alternativeName>
        <fullName evidence="8">FIT family protein SCS3</fullName>
    </alternativeName>
</protein>
<feature type="active site" evidence="8">
    <location>
        <position position="248"/>
    </location>
</feature>
<dbReference type="Proteomes" id="UP001152964">
    <property type="component" value="Chromosome 7"/>
</dbReference>
<accession>A0ABN8VRK5</accession>
<dbReference type="Pfam" id="PF10261">
    <property type="entry name" value="FIT"/>
    <property type="match status" value="1"/>
</dbReference>
<proteinExistence type="inferred from homology"/>
<comment type="catalytic activity">
    <reaction evidence="8">
        <text>(5Z,8Z,11Z,14Z)-eicosatetraenoyl-CoA + H2O = S-(5Z,8Z,11Z,14Z-eicosatetraenoyl)-4'-phosphopantetheine + adenosine 3',5'-bisphosphate + 2 H(+)</text>
        <dbReference type="Rhea" id="RHEA:65568"/>
        <dbReference type="ChEBI" id="CHEBI:15377"/>
        <dbReference type="ChEBI" id="CHEBI:15378"/>
        <dbReference type="ChEBI" id="CHEBI:57368"/>
        <dbReference type="ChEBI" id="CHEBI:58343"/>
        <dbReference type="ChEBI" id="CHEBI:156554"/>
    </reaction>
</comment>
<keyword evidence="4 8" id="KW-0256">Endoplasmic reticulum</keyword>
<keyword evidence="8" id="KW-0444">Lipid biosynthesis</keyword>
<evidence type="ECO:0000256" key="7">
    <source>
        <dbReference type="ARBA" id="ARBA00023136"/>
    </source>
</evidence>
<evidence type="ECO:0000313" key="11">
    <source>
        <dbReference type="EMBL" id="CAI1989306.1"/>
    </source>
</evidence>
<feature type="active site" evidence="8">
    <location>
        <position position="363"/>
    </location>
</feature>
<feature type="transmembrane region" description="Helical" evidence="9">
    <location>
        <begin position="249"/>
        <end position="267"/>
    </location>
</feature>
<comment type="catalytic activity">
    <reaction evidence="8">
        <text>hexadecanoyl-CoA + H2O = S-hexadecanoyl-4'-phosphopantetheine + adenosine 3',5'-bisphosphate + 2 H(+)</text>
        <dbReference type="Rhea" id="RHEA:50032"/>
        <dbReference type="ChEBI" id="CHEBI:15377"/>
        <dbReference type="ChEBI" id="CHEBI:15378"/>
        <dbReference type="ChEBI" id="CHEBI:57379"/>
        <dbReference type="ChEBI" id="CHEBI:58343"/>
        <dbReference type="ChEBI" id="CHEBI:132018"/>
    </reaction>
</comment>
<sequence>MSSRWFNAIHLLVCPATVLAGYLINAYGCGAALQETLNKDGLVNAVFVKKGWFWTSLVGWWCIIRYLPTPSAGASGSRRRRMAHSFRRYAILTVWWYVFTQGIWFGVGPIMDLVFVYTGGHCHYDVFDAVGHVNRDFQGSETRTQRALALIRDVLTLHGGDHVHGQHQQHQLWDRSVGSIQNALQAAATAAAAAAAAPPAANITDSAVASVNMFIHDQMHQWQGPLSTSAQCRRSGGHWAGGHDPSGHVFLATMMCMFLLGELRVFGRRALAHLYAQKWHVLALVTRLFDTGPLWTWRRCGAQDMRCGGRLWRALVEPPVTCARALLRLARCIACDHPIVLLLALLVTWLWQLLLTAVASRFHTVREHLSGLLAAYIVTGIVYARDAAALRSL</sequence>
<evidence type="ECO:0000256" key="10">
    <source>
        <dbReference type="SAM" id="SignalP"/>
    </source>
</evidence>
<keyword evidence="2 8" id="KW-0812">Transmembrane</keyword>
<evidence type="ECO:0000313" key="12">
    <source>
        <dbReference type="Proteomes" id="UP001152964"/>
    </source>
</evidence>
<reference evidence="11" key="1">
    <citation type="submission" date="2022-08" db="EMBL/GenBank/DDBJ databases">
        <authorList>
            <person name="Byrne P K."/>
        </authorList>
    </citation>
    <scope>NUCLEOTIDE SEQUENCE</scope>
    <source>
        <strain evidence="11">UCD650</strain>
    </source>
</reference>
<keyword evidence="8" id="KW-1208">Phospholipid metabolism</keyword>
<keyword evidence="5 8" id="KW-1133">Transmembrane helix</keyword>
<name>A0ABN8VRK5_SACEU</name>
<evidence type="ECO:0000256" key="5">
    <source>
        <dbReference type="ARBA" id="ARBA00022989"/>
    </source>
</evidence>
<gene>
    <name evidence="11" type="primary">U6500G01500</name>
    <name evidence="8" type="synonym">FIT2B</name>
    <name evidence="8" type="synonym">SCS3</name>
    <name evidence="11" type="ORF">SEUBUCD650_0G01500</name>
</gene>
<dbReference type="PANTHER" id="PTHR23129:SF0">
    <property type="entry name" value="ACYL-COENZYME A DIPHOSPHATASE FITM2"/>
    <property type="match status" value="1"/>
</dbReference>
<comment type="catalytic activity">
    <reaction evidence="8">
        <text>(9Z)-octadecenoyl-CoA + H2O = S-(9Z-octadecenoyl)-4'-phosphopantetheine + adenosine 3',5'-bisphosphate + 2 H(+)</text>
        <dbReference type="Rhea" id="RHEA:65564"/>
        <dbReference type="ChEBI" id="CHEBI:15377"/>
        <dbReference type="ChEBI" id="CHEBI:15378"/>
        <dbReference type="ChEBI" id="CHEBI:57387"/>
        <dbReference type="ChEBI" id="CHEBI:58343"/>
        <dbReference type="ChEBI" id="CHEBI:156553"/>
    </reaction>
</comment>
<evidence type="ECO:0000256" key="6">
    <source>
        <dbReference type="ARBA" id="ARBA00023098"/>
    </source>
</evidence>
<feature type="chain" id="PRO_5046691284" description="Acyl-coenzyme A diphosphatase SCS3" evidence="10">
    <location>
        <begin position="21"/>
        <end position="393"/>
    </location>
</feature>
<dbReference type="InterPro" id="IPR046400">
    <property type="entry name" value="SCS3"/>
</dbReference>
<comment type="function">
    <text evidence="8">Fatty acyl-coenzyme A (CoA) diphosphatase that hydrolyzes fatty acyl-CoA to yield acyl-4'-phosphopantetheine and adenosine 3',5'-bisphosphate. Preferentially hydrolyzes unsaturated long-chain acyl-CoA substrates in the endoplasmic reticulum (ER) lumen. This catalytic activity is required for maintaining ER structure and for lipid droplets (LDs) biogenesis, which are lipid storage organelles involved in maintaining lipid and energy homeostasis. May directly bind to diacylglycerol (DAGs) and triacylglycerol, which is also important for LD biogenesis. May support directional budding of nacent LDs from the ER into the cytosol by reducing DAG levels at sites of LD formation. May play a role in the regulation of cell morphology and cytoskeletal organization. Involved in phospholipid biosynthesis.</text>
</comment>
<evidence type="ECO:0000256" key="2">
    <source>
        <dbReference type="ARBA" id="ARBA00022692"/>
    </source>
</evidence>
<comment type="similarity">
    <text evidence="8">Belongs to the FIT family. Fungal FIT2B/SCS3 subfamily.</text>
</comment>
<evidence type="ECO:0000256" key="9">
    <source>
        <dbReference type="SAM" id="Phobius"/>
    </source>
</evidence>
<keyword evidence="8" id="KW-0594">Phospholipid biosynthesis</keyword>
<evidence type="ECO:0000256" key="1">
    <source>
        <dbReference type="ARBA" id="ARBA00004477"/>
    </source>
</evidence>
<feature type="transmembrane region" description="Helical" evidence="9">
    <location>
        <begin position="339"/>
        <end position="362"/>
    </location>
</feature>